<dbReference type="GO" id="GO:0006108">
    <property type="term" value="P:malate metabolic process"/>
    <property type="evidence" value="ECO:0007669"/>
    <property type="project" value="UniProtKB-ARBA"/>
</dbReference>
<evidence type="ECO:0000256" key="2">
    <source>
        <dbReference type="ARBA" id="ARBA00004173"/>
    </source>
</evidence>
<evidence type="ECO:0000256" key="16">
    <source>
        <dbReference type="SAM" id="SignalP"/>
    </source>
</evidence>
<keyword evidence="16" id="KW-0732">Signal</keyword>
<dbReference type="PANTHER" id="PTHR43716">
    <property type="entry name" value="D-2-HYDROXYGLUTARATE DEHYDROGENASE, MITOCHONDRIAL"/>
    <property type="match status" value="1"/>
</dbReference>
<protein>
    <recommendedName>
        <fullName evidence="12">D-2-hydroxyglutarate dehydrogenase, mitochondrial</fullName>
        <ecNumber evidence="11">1.1.99.39</ecNumber>
    </recommendedName>
</protein>
<dbReference type="Gene3D" id="1.10.45.10">
    <property type="entry name" value="Vanillyl-alcohol Oxidase, Chain A, domain 4"/>
    <property type="match status" value="1"/>
</dbReference>
<dbReference type="InterPro" id="IPR016167">
    <property type="entry name" value="FAD-bd_PCMH_sub1"/>
</dbReference>
<evidence type="ECO:0000259" key="17">
    <source>
        <dbReference type="PROSITE" id="PS51387"/>
    </source>
</evidence>
<comment type="cofactor">
    <cofactor evidence="1">
        <name>FAD</name>
        <dbReference type="ChEBI" id="CHEBI:57692"/>
    </cofactor>
</comment>
<evidence type="ECO:0000313" key="19">
    <source>
        <dbReference type="Proteomes" id="UP001212152"/>
    </source>
</evidence>
<evidence type="ECO:0000256" key="12">
    <source>
        <dbReference type="ARBA" id="ARBA00039639"/>
    </source>
</evidence>
<dbReference type="PANTHER" id="PTHR43716:SF1">
    <property type="entry name" value="D-2-HYDROXYGLUTARATE DEHYDROGENASE, MITOCHONDRIAL"/>
    <property type="match status" value="1"/>
</dbReference>
<keyword evidence="5" id="KW-0479">Metal-binding</keyword>
<evidence type="ECO:0000256" key="3">
    <source>
        <dbReference type="ARBA" id="ARBA00008000"/>
    </source>
</evidence>
<dbReference type="Gene3D" id="3.30.70.2190">
    <property type="match status" value="1"/>
</dbReference>
<dbReference type="InterPro" id="IPR036318">
    <property type="entry name" value="FAD-bd_PCMH-like_sf"/>
</dbReference>
<reference evidence="18" key="1">
    <citation type="submission" date="2020-05" db="EMBL/GenBank/DDBJ databases">
        <title>Phylogenomic resolution of chytrid fungi.</title>
        <authorList>
            <person name="Stajich J.E."/>
            <person name="Amses K."/>
            <person name="Simmons R."/>
            <person name="Seto K."/>
            <person name="Myers J."/>
            <person name="Bonds A."/>
            <person name="Quandt C.A."/>
            <person name="Barry K."/>
            <person name="Liu P."/>
            <person name="Grigoriev I."/>
            <person name="Longcore J.E."/>
            <person name="James T.Y."/>
        </authorList>
    </citation>
    <scope>NUCLEOTIDE SEQUENCE</scope>
    <source>
        <strain evidence="18">JEL0379</strain>
    </source>
</reference>
<dbReference type="GO" id="GO:0046872">
    <property type="term" value="F:metal ion binding"/>
    <property type="evidence" value="ECO:0007669"/>
    <property type="project" value="UniProtKB-KW"/>
</dbReference>
<dbReference type="FunFam" id="1.10.45.10:FF:000001">
    <property type="entry name" value="D-lactate dehydrogenase mitochondrial"/>
    <property type="match status" value="1"/>
</dbReference>
<dbReference type="InterPro" id="IPR016164">
    <property type="entry name" value="FAD-linked_Oxase-like_C"/>
</dbReference>
<evidence type="ECO:0000256" key="9">
    <source>
        <dbReference type="ARBA" id="ARBA00023002"/>
    </source>
</evidence>
<keyword evidence="7" id="KW-0862">Zinc</keyword>
<organism evidence="18 19">
    <name type="scientific">Geranomyces variabilis</name>
    <dbReference type="NCBI Taxonomy" id="109894"/>
    <lineage>
        <taxon>Eukaryota</taxon>
        <taxon>Fungi</taxon>
        <taxon>Fungi incertae sedis</taxon>
        <taxon>Chytridiomycota</taxon>
        <taxon>Chytridiomycota incertae sedis</taxon>
        <taxon>Chytridiomycetes</taxon>
        <taxon>Spizellomycetales</taxon>
        <taxon>Powellomycetaceae</taxon>
        <taxon>Geranomyces</taxon>
    </lineage>
</organism>
<keyword evidence="8" id="KW-0809">Transit peptide</keyword>
<dbReference type="FunFam" id="3.30.465.10:FF:000053">
    <property type="entry name" value="D-lactate dehydrogenase (Cytochrome), putative"/>
    <property type="match status" value="1"/>
</dbReference>
<evidence type="ECO:0000256" key="10">
    <source>
        <dbReference type="ARBA" id="ARBA00023128"/>
    </source>
</evidence>
<comment type="subcellular location">
    <subcellularLocation>
        <location evidence="2">Mitochondrion</location>
    </subcellularLocation>
</comment>
<dbReference type="InterPro" id="IPR016169">
    <property type="entry name" value="FAD-bd_PCMH_sub2"/>
</dbReference>
<evidence type="ECO:0000256" key="6">
    <source>
        <dbReference type="ARBA" id="ARBA00022827"/>
    </source>
</evidence>
<evidence type="ECO:0000256" key="14">
    <source>
        <dbReference type="ARBA" id="ARBA00049267"/>
    </source>
</evidence>
<evidence type="ECO:0000256" key="7">
    <source>
        <dbReference type="ARBA" id="ARBA00022833"/>
    </source>
</evidence>
<dbReference type="EC" id="1.1.99.39" evidence="11"/>
<dbReference type="Gene3D" id="3.30.43.10">
    <property type="entry name" value="Uridine Diphospho-n-acetylenolpyruvylglucosamine Reductase, domain 2"/>
    <property type="match status" value="1"/>
</dbReference>
<evidence type="ECO:0000256" key="5">
    <source>
        <dbReference type="ARBA" id="ARBA00022723"/>
    </source>
</evidence>
<name>A0AAD5THI0_9FUNG</name>
<sequence length="546" mass="59318">MPRLAALSTRLPLLRTAVAAASAIPRRRIVCLLPKRAFSLAPTARAAAAAQALTSAQYPTLRRNPDFKTLNDNDVAFFKSAIKSPAGVITADTPDELEPFNQDWMRRFKGQSTLVLRPSSTSEVSAVLKYCNDNNIAVVPQGGNTGLVGGSVPVHDEVVLSLQNMNQIREFDPVSGILTCDAGCVLEVLDNHLAQKGFIMPLDLGAKGSCQIGGNVATNAGGLRLLRYGSLHGTVLSMEVVMADGRIVECGKPLRKDNTGFDLKQLFIGSEGTLGVITSVSILTPRRSRAVNVAMLGVSSFDHLMEVFKQAKMDLNEILSAFEFFDRTCLNLVKRHIPNVRAPFDADTRFYVLIETSGSNKDHDDDKLSTFLEHVMTEGMVEDGALAQDATQAAGMWNIRETITESLAKEGGNYKYDLSVPVAQLYDVVEEMQKQLAERGLYAADGSATGAVKHVVGFGHMGDGNLHLNLTSTGWTTELTQAIEPPLYKSIQRRGGSISAEHGVGLMKAPYLSYSKSADFIDLMKSMKKLFDPKGILNPYKYFPPS</sequence>
<feature type="chain" id="PRO_5042177830" description="D-2-hydroxyglutarate dehydrogenase, mitochondrial" evidence="16">
    <location>
        <begin position="21"/>
        <end position="546"/>
    </location>
</feature>
<dbReference type="InterPro" id="IPR051264">
    <property type="entry name" value="FAD-oxidored/transferase_4"/>
</dbReference>
<comment type="catalytic activity">
    <reaction evidence="14">
        <text>(R)-malate + A = oxaloacetate + AH2</text>
        <dbReference type="Rhea" id="RHEA:67460"/>
        <dbReference type="ChEBI" id="CHEBI:13193"/>
        <dbReference type="ChEBI" id="CHEBI:15588"/>
        <dbReference type="ChEBI" id="CHEBI:16452"/>
        <dbReference type="ChEBI" id="CHEBI:17499"/>
    </reaction>
    <physiologicalReaction direction="left-to-right" evidence="14">
        <dbReference type="Rhea" id="RHEA:67461"/>
    </physiologicalReaction>
</comment>
<dbReference type="InterPro" id="IPR016166">
    <property type="entry name" value="FAD-bd_PCMH"/>
</dbReference>
<dbReference type="Pfam" id="PF02913">
    <property type="entry name" value="FAD-oxidase_C"/>
    <property type="match status" value="1"/>
</dbReference>
<keyword evidence="9" id="KW-0560">Oxidoreductase</keyword>
<evidence type="ECO:0000256" key="11">
    <source>
        <dbReference type="ARBA" id="ARBA00039003"/>
    </source>
</evidence>
<dbReference type="Proteomes" id="UP001212152">
    <property type="component" value="Unassembled WGS sequence"/>
</dbReference>
<dbReference type="GO" id="GO:0004458">
    <property type="term" value="F:D-lactate dehydrogenase (cytochrome) activity"/>
    <property type="evidence" value="ECO:0007669"/>
    <property type="project" value="UniProtKB-EC"/>
</dbReference>
<dbReference type="InterPro" id="IPR006094">
    <property type="entry name" value="Oxid_FAD_bind_N"/>
</dbReference>
<dbReference type="GO" id="GO:0071949">
    <property type="term" value="F:FAD binding"/>
    <property type="evidence" value="ECO:0007669"/>
    <property type="project" value="InterPro"/>
</dbReference>
<proteinExistence type="inferred from homology"/>
<dbReference type="AlphaFoldDB" id="A0AAD5THI0"/>
<dbReference type="Gene3D" id="3.30.465.10">
    <property type="match status" value="1"/>
</dbReference>
<evidence type="ECO:0000256" key="15">
    <source>
        <dbReference type="ARBA" id="ARBA00051436"/>
    </source>
</evidence>
<comment type="function">
    <text evidence="13">Catalyzes the oxidation of D-2-hydroxyglutarate (D-2-HG) to alpha-ketoglutarate. Also catalyzes the oxidation of other D-2-hydroxyacids, such as D-malate (D-MAL) and D-lactate (D-LAC). Exhibits high activities towards D-2-HG and D-MAL but a very weak activity towards D-LAC.</text>
</comment>
<keyword evidence="10" id="KW-0496">Mitochondrion</keyword>
<dbReference type="FunFam" id="3.30.70.2190:FF:000001">
    <property type="entry name" value="D-2-hydroxyglutarate dehydrogenase mitochondrial"/>
    <property type="match status" value="1"/>
</dbReference>
<dbReference type="InterPro" id="IPR004113">
    <property type="entry name" value="FAD-bd_oxidored_4_C"/>
</dbReference>
<feature type="signal peptide" evidence="16">
    <location>
        <begin position="1"/>
        <end position="20"/>
    </location>
</feature>
<comment type="caution">
    <text evidence="18">The sequence shown here is derived from an EMBL/GenBank/DDBJ whole genome shotgun (WGS) entry which is preliminary data.</text>
</comment>
<evidence type="ECO:0000256" key="13">
    <source>
        <dbReference type="ARBA" id="ARBA00045410"/>
    </source>
</evidence>
<dbReference type="GO" id="GO:0005739">
    <property type="term" value="C:mitochondrion"/>
    <property type="evidence" value="ECO:0007669"/>
    <property type="project" value="UniProtKB-SubCell"/>
</dbReference>
<gene>
    <name evidence="18" type="ORF">HDU87_004961</name>
</gene>
<keyword evidence="19" id="KW-1185">Reference proteome</keyword>
<comment type="catalytic activity">
    <reaction evidence="15">
        <text>(R)-lactate + 2 Fe(III)-[cytochrome c] = 2 Fe(II)-[cytochrome c] + pyruvate + 2 H(+)</text>
        <dbReference type="Rhea" id="RHEA:13521"/>
        <dbReference type="Rhea" id="RHEA-COMP:10350"/>
        <dbReference type="Rhea" id="RHEA-COMP:14399"/>
        <dbReference type="ChEBI" id="CHEBI:15361"/>
        <dbReference type="ChEBI" id="CHEBI:15378"/>
        <dbReference type="ChEBI" id="CHEBI:16004"/>
        <dbReference type="ChEBI" id="CHEBI:29033"/>
        <dbReference type="ChEBI" id="CHEBI:29034"/>
        <dbReference type="EC" id="1.1.2.4"/>
    </reaction>
</comment>
<evidence type="ECO:0000256" key="4">
    <source>
        <dbReference type="ARBA" id="ARBA00022630"/>
    </source>
</evidence>
<feature type="domain" description="FAD-binding PCMH-type" evidence="17">
    <location>
        <begin position="108"/>
        <end position="287"/>
    </location>
</feature>
<dbReference type="FunFam" id="3.30.43.10:FF:000002">
    <property type="entry name" value="D-2-hydroxyglutarate dehydrogenase, mitochondrial"/>
    <property type="match status" value="1"/>
</dbReference>
<keyword evidence="6" id="KW-0274">FAD</keyword>
<evidence type="ECO:0000256" key="8">
    <source>
        <dbReference type="ARBA" id="ARBA00022946"/>
    </source>
</evidence>
<evidence type="ECO:0000313" key="18">
    <source>
        <dbReference type="EMBL" id="KAJ3176633.1"/>
    </source>
</evidence>
<dbReference type="Gene3D" id="3.30.70.2740">
    <property type="match status" value="1"/>
</dbReference>
<comment type="similarity">
    <text evidence="3">Belongs to the FAD-binding oxidoreductase/transferase type 4 family.</text>
</comment>
<accession>A0AAD5THI0</accession>
<dbReference type="SUPFAM" id="SSF55103">
    <property type="entry name" value="FAD-linked oxidases, C-terminal domain"/>
    <property type="match status" value="1"/>
</dbReference>
<dbReference type="InterPro" id="IPR016171">
    <property type="entry name" value="Vanillyl_alc_oxidase_C-sub2"/>
</dbReference>
<dbReference type="SUPFAM" id="SSF56176">
    <property type="entry name" value="FAD-binding/transporter-associated domain-like"/>
    <property type="match status" value="1"/>
</dbReference>
<dbReference type="EMBL" id="JADGJQ010000039">
    <property type="protein sequence ID" value="KAJ3176633.1"/>
    <property type="molecule type" value="Genomic_DNA"/>
</dbReference>
<evidence type="ECO:0000256" key="1">
    <source>
        <dbReference type="ARBA" id="ARBA00001974"/>
    </source>
</evidence>
<dbReference type="GO" id="GO:0051990">
    <property type="term" value="F:(R)-2-hydroxyglutarate dehydrogenase activity"/>
    <property type="evidence" value="ECO:0007669"/>
    <property type="project" value="UniProtKB-EC"/>
</dbReference>
<dbReference type="PROSITE" id="PS51387">
    <property type="entry name" value="FAD_PCMH"/>
    <property type="match status" value="1"/>
</dbReference>
<dbReference type="Pfam" id="PF01565">
    <property type="entry name" value="FAD_binding_4"/>
    <property type="match status" value="1"/>
</dbReference>
<keyword evidence="4" id="KW-0285">Flavoprotein</keyword>